<dbReference type="Pfam" id="PF00501">
    <property type="entry name" value="AMP-binding"/>
    <property type="match status" value="1"/>
</dbReference>
<reference evidence="3 4" key="1">
    <citation type="submission" date="2011-02" db="EMBL/GenBank/DDBJ databases">
        <title>The Genome Sequence of Sphaeroforma arctica JP610.</title>
        <authorList>
            <consortium name="The Broad Institute Genome Sequencing Platform"/>
            <person name="Russ C."/>
            <person name="Cuomo C."/>
            <person name="Young S.K."/>
            <person name="Zeng Q."/>
            <person name="Gargeya S."/>
            <person name="Alvarado L."/>
            <person name="Berlin A."/>
            <person name="Chapman S.B."/>
            <person name="Chen Z."/>
            <person name="Freedman E."/>
            <person name="Gellesch M."/>
            <person name="Goldberg J."/>
            <person name="Griggs A."/>
            <person name="Gujja S."/>
            <person name="Heilman E."/>
            <person name="Heiman D."/>
            <person name="Howarth C."/>
            <person name="Mehta T."/>
            <person name="Neiman D."/>
            <person name="Pearson M."/>
            <person name="Roberts A."/>
            <person name="Saif S."/>
            <person name="Shea T."/>
            <person name="Shenoy N."/>
            <person name="Sisk P."/>
            <person name="Stolte C."/>
            <person name="Sykes S."/>
            <person name="White J."/>
            <person name="Yandava C."/>
            <person name="Burger G."/>
            <person name="Gray M.W."/>
            <person name="Holland P.W.H."/>
            <person name="King N."/>
            <person name="Lang F.B.F."/>
            <person name="Roger A.J."/>
            <person name="Ruiz-Trillo I."/>
            <person name="Haas B."/>
            <person name="Nusbaum C."/>
            <person name="Birren B."/>
        </authorList>
    </citation>
    <scope>NUCLEOTIDE SEQUENCE [LARGE SCALE GENOMIC DNA]</scope>
    <source>
        <strain evidence="3 4">JP610</strain>
    </source>
</reference>
<dbReference type="Pfam" id="PF13193">
    <property type="entry name" value="AMP-binding_C"/>
    <property type="match status" value="1"/>
</dbReference>
<accession>A0A0L0FNU8</accession>
<dbReference type="AlphaFoldDB" id="A0A0L0FNU8"/>
<evidence type="ECO:0000313" key="3">
    <source>
        <dbReference type="EMBL" id="KNC78419.1"/>
    </source>
</evidence>
<dbReference type="SUPFAM" id="SSF56801">
    <property type="entry name" value="Acetyl-CoA synthetase-like"/>
    <property type="match status" value="1"/>
</dbReference>
<dbReference type="InterPro" id="IPR025110">
    <property type="entry name" value="AMP-bd_C"/>
</dbReference>
<organism evidence="3 4">
    <name type="scientific">Sphaeroforma arctica JP610</name>
    <dbReference type="NCBI Taxonomy" id="667725"/>
    <lineage>
        <taxon>Eukaryota</taxon>
        <taxon>Ichthyosporea</taxon>
        <taxon>Ichthyophonida</taxon>
        <taxon>Sphaeroforma</taxon>
    </lineage>
</organism>
<feature type="domain" description="AMP-binding enzyme C-terminal" evidence="2">
    <location>
        <begin position="568"/>
        <end position="668"/>
    </location>
</feature>
<dbReference type="Gene3D" id="3.30.300.30">
    <property type="match status" value="1"/>
</dbReference>
<evidence type="ECO:0000259" key="1">
    <source>
        <dbReference type="Pfam" id="PF00501"/>
    </source>
</evidence>
<dbReference type="InterPro" id="IPR042099">
    <property type="entry name" value="ANL_N_sf"/>
</dbReference>
<dbReference type="RefSeq" id="XP_014152321.1">
    <property type="nucleotide sequence ID" value="XM_014296846.1"/>
</dbReference>
<dbReference type="InterPro" id="IPR000873">
    <property type="entry name" value="AMP-dep_synth/lig_dom"/>
</dbReference>
<dbReference type="Gene3D" id="3.40.50.12780">
    <property type="entry name" value="N-terminal domain of ligase-like"/>
    <property type="match status" value="1"/>
</dbReference>
<dbReference type="EMBL" id="KQ242493">
    <property type="protein sequence ID" value="KNC78419.1"/>
    <property type="molecule type" value="Genomic_DNA"/>
</dbReference>
<proteinExistence type="predicted"/>
<dbReference type="InterPro" id="IPR020845">
    <property type="entry name" value="AMP-binding_CS"/>
</dbReference>
<dbReference type="PANTHER" id="PTHR43201:SF30">
    <property type="entry name" value="AMP-DEPENDENT SYNTHETASE_LIGASE DOMAIN-CONTAINING PROTEIN"/>
    <property type="match status" value="1"/>
</dbReference>
<dbReference type="GO" id="GO:0006631">
    <property type="term" value="P:fatty acid metabolic process"/>
    <property type="evidence" value="ECO:0007669"/>
    <property type="project" value="TreeGrafter"/>
</dbReference>
<dbReference type="InterPro" id="IPR045851">
    <property type="entry name" value="AMP-bd_C_sf"/>
</dbReference>
<keyword evidence="4" id="KW-1185">Reference proteome</keyword>
<dbReference type="eggNOG" id="KOG1177">
    <property type="taxonomic scope" value="Eukaryota"/>
</dbReference>
<evidence type="ECO:0000259" key="2">
    <source>
        <dbReference type="Pfam" id="PF13193"/>
    </source>
</evidence>
<dbReference type="STRING" id="667725.A0A0L0FNU8"/>
<gene>
    <name evidence="3" type="ORF">SARC_09153</name>
</gene>
<name>A0A0L0FNU8_9EUKA</name>
<dbReference type="PROSITE" id="PS00455">
    <property type="entry name" value="AMP_BINDING"/>
    <property type="match status" value="1"/>
</dbReference>
<dbReference type="PANTHER" id="PTHR43201">
    <property type="entry name" value="ACYL-COA SYNTHETASE"/>
    <property type="match status" value="1"/>
</dbReference>
<sequence>MSIWRTFSHSNGVCSALTQLTQRHSLNQSRLCTRLLHSHTKAVNLKYPRLRTSAIVSTERCLPHTRLIASAHTDAHHIGGSKAHVVGPKTPELLSCTIGQMLKDTAAKHPLQKAFVCREEAVTLTYKDLDEQSDVLARGLQKLGVAHGDRVGVWLPNCSQYVLLQYATAKIGAILTTMNPAYRAAEAVHAMNLVECKVLVITPEVSRTNYVQLCEEMCPELNESEPRLPRDKSDGQRLNLSAVPTLEHIINVSDMATPGMLRYKDVVNFGGDCVDNNGDANGLVLDITPTAQDVINIQFTSGTTGKPKAAALTHANILNNGLMNADRLGYTMNDSICVPVPLYHCFGLVIGNLAALTRACTVVYPSATFNPEKVLQAVHEERCTSLYGVPTHFIAELSHPNFNQYDLSSLRTGVMAGSSCPEEVMQRVIKQMHMKDVTICYGMTETSPVSFQTNQSDPLDKRVSTVGRIHPHLEAKLVRPTSEESEPDTSVPKDDDVCDIGEAGELWVRGYAVMKEYYNGDPKNHPVTDDGWIQTGDLCVMDQERYLSVVGRIKDIIIRGGENIYPREIEEVVFKVPGVQQVSVVGVRNELFGEEVCAVVAIDEDAFDHSDPHSPTAHSSHVSLSDAFDVEITARVREAVRNELAHYKVPSVVVVMEIEDIPITVTGKIKKKELTQQVEKILEKTRAKAQAQASA</sequence>
<evidence type="ECO:0000313" key="4">
    <source>
        <dbReference type="Proteomes" id="UP000054560"/>
    </source>
</evidence>
<dbReference type="GO" id="GO:0031956">
    <property type="term" value="F:medium-chain fatty acid-CoA ligase activity"/>
    <property type="evidence" value="ECO:0007669"/>
    <property type="project" value="TreeGrafter"/>
</dbReference>
<evidence type="ECO:0008006" key="5">
    <source>
        <dbReference type="Google" id="ProtNLM"/>
    </source>
</evidence>
<protein>
    <recommendedName>
        <fullName evidence="5">AMP-dependent synthetase/ligase domain-containing protein</fullName>
    </recommendedName>
</protein>
<dbReference type="Proteomes" id="UP000054560">
    <property type="component" value="Unassembled WGS sequence"/>
</dbReference>
<dbReference type="OrthoDB" id="16262at2759"/>
<dbReference type="GeneID" id="25909657"/>
<feature type="domain" description="AMP-dependent synthetase/ligase" evidence="1">
    <location>
        <begin position="103"/>
        <end position="518"/>
    </location>
</feature>